<feature type="transmembrane region" description="Helical" evidence="1">
    <location>
        <begin position="66"/>
        <end position="86"/>
    </location>
</feature>
<feature type="transmembrane region" description="Helical" evidence="1">
    <location>
        <begin position="92"/>
        <end position="113"/>
    </location>
</feature>
<dbReference type="EMBL" id="NISI01000004">
    <property type="protein sequence ID" value="OWR03914.1"/>
    <property type="molecule type" value="Genomic_DNA"/>
</dbReference>
<sequence length="222" mass="24187">MQLRHLRYLALTRRHPSAILLLVQLAGLLLYPLLDGTQAGRLTLSAFGVAVLVVTTRMVRRTPGLTWVSACLALPAIVMLVLQAVFDLPALLPWSAALEALFYFYAAGSLVAYMMEDARATTDELFAAGATFTLLAWAFTYAFVVVQVIEPGSFMAALNPEQPRSWTELMFLSFALLSSTGIGDVIPVRPLARGLASLEMLVGVMYLAVVVSRLVGLTLLRR</sequence>
<evidence type="ECO:0000256" key="1">
    <source>
        <dbReference type="SAM" id="Phobius"/>
    </source>
</evidence>
<feature type="transmembrane region" description="Helical" evidence="1">
    <location>
        <begin position="16"/>
        <end position="34"/>
    </location>
</feature>
<evidence type="ECO:0000313" key="4">
    <source>
        <dbReference type="Proteomes" id="UP000197446"/>
    </source>
</evidence>
<feature type="domain" description="Potassium channel" evidence="2">
    <location>
        <begin position="145"/>
        <end position="215"/>
    </location>
</feature>
<proteinExistence type="predicted"/>
<dbReference type="Pfam" id="PF07885">
    <property type="entry name" value="Ion_trans_2"/>
    <property type="match status" value="1"/>
</dbReference>
<gene>
    <name evidence="3" type="ORF">CDO81_11990</name>
</gene>
<dbReference type="SUPFAM" id="SSF81324">
    <property type="entry name" value="Voltage-gated potassium channels"/>
    <property type="match status" value="1"/>
</dbReference>
<comment type="caution">
    <text evidence="3">The sequence shown here is derived from an EMBL/GenBank/DDBJ whole genome shotgun (WGS) entry which is preliminary data.</text>
</comment>
<keyword evidence="1" id="KW-1133">Transmembrane helix</keyword>
<dbReference type="Proteomes" id="UP000197446">
    <property type="component" value="Unassembled WGS sequence"/>
</dbReference>
<feature type="transmembrane region" description="Helical" evidence="1">
    <location>
        <begin position="40"/>
        <end position="59"/>
    </location>
</feature>
<dbReference type="InterPro" id="IPR013099">
    <property type="entry name" value="K_chnl_dom"/>
</dbReference>
<dbReference type="RefSeq" id="WP_088483454.1">
    <property type="nucleotide sequence ID" value="NZ_NISI01000004.1"/>
</dbReference>
<dbReference type="OrthoDB" id="4837979at2"/>
<reference evidence="3 4" key="1">
    <citation type="journal article" date="2007" name="Int. J. Syst. Evol. Microbiol.">
        <title>Description of Pelomonas aquatica sp. nov. and Pelomonas puraquae sp. nov., isolated from industrial and haemodialysis water.</title>
        <authorList>
            <person name="Gomila M."/>
            <person name="Bowien B."/>
            <person name="Falsen E."/>
            <person name="Moore E.R."/>
            <person name="Lalucat J."/>
        </authorList>
    </citation>
    <scope>NUCLEOTIDE SEQUENCE [LARGE SCALE GENOMIC DNA]</scope>
    <source>
        <strain evidence="3 4">CCUG 52769</strain>
    </source>
</reference>
<dbReference type="AlphaFoldDB" id="A0A254N8N4"/>
<feature type="transmembrane region" description="Helical" evidence="1">
    <location>
        <begin position="200"/>
        <end position="220"/>
    </location>
</feature>
<protein>
    <submittedName>
        <fullName evidence="3">Ion channel</fullName>
    </submittedName>
</protein>
<keyword evidence="1" id="KW-0472">Membrane</keyword>
<dbReference type="Gene3D" id="1.10.287.70">
    <property type="match status" value="1"/>
</dbReference>
<keyword evidence="4" id="KW-1185">Reference proteome</keyword>
<accession>A0A254N8N4</accession>
<feature type="transmembrane region" description="Helical" evidence="1">
    <location>
        <begin position="125"/>
        <end position="149"/>
    </location>
</feature>
<evidence type="ECO:0000313" key="3">
    <source>
        <dbReference type="EMBL" id="OWR03914.1"/>
    </source>
</evidence>
<organism evidence="3 4">
    <name type="scientific">Roseateles puraquae</name>
    <dbReference type="NCBI Taxonomy" id="431059"/>
    <lineage>
        <taxon>Bacteria</taxon>
        <taxon>Pseudomonadati</taxon>
        <taxon>Pseudomonadota</taxon>
        <taxon>Betaproteobacteria</taxon>
        <taxon>Burkholderiales</taxon>
        <taxon>Sphaerotilaceae</taxon>
        <taxon>Roseateles</taxon>
    </lineage>
</organism>
<keyword evidence="1" id="KW-0812">Transmembrane</keyword>
<name>A0A254N8N4_9BURK</name>
<evidence type="ECO:0000259" key="2">
    <source>
        <dbReference type="Pfam" id="PF07885"/>
    </source>
</evidence>